<accession>A0A0E2H214</accession>
<name>A0A0E2H214_9FIRM</name>
<evidence type="ECO:0000256" key="1">
    <source>
        <dbReference type="SAM" id="Coils"/>
    </source>
</evidence>
<evidence type="ECO:0000313" key="2">
    <source>
        <dbReference type="EMBL" id="ENZ05140.1"/>
    </source>
</evidence>
<organism evidence="2 3">
    <name type="scientific">[Clostridium] clostridioforme 90A8</name>
    <dbReference type="NCBI Taxonomy" id="999408"/>
    <lineage>
        <taxon>Bacteria</taxon>
        <taxon>Bacillati</taxon>
        <taxon>Bacillota</taxon>
        <taxon>Clostridia</taxon>
        <taxon>Lachnospirales</taxon>
        <taxon>Lachnospiraceae</taxon>
        <taxon>Enterocloster</taxon>
    </lineage>
</organism>
<keyword evidence="1" id="KW-0175">Coiled coil</keyword>
<dbReference type="EMBL" id="AGYR01000084">
    <property type="protein sequence ID" value="ENZ05140.1"/>
    <property type="molecule type" value="Genomic_DNA"/>
</dbReference>
<sequence length="156" mass="18486">MTAVNSAVEEQGKFVQAFRENVIRIIGSYSATAELTEYDSRIEELQKKLMKLIEESAKVESADEVFDKEYRIIADENKELKKKKVKVVREWQLAESYDQRMQDMEGYMRKTNYLKREFDDELGRRLLRAVRVINESKIEIQFQSGIVMTQRIDFED</sequence>
<dbReference type="AlphaFoldDB" id="A0A0E2H214"/>
<dbReference type="PATRIC" id="fig|999408.3.peg.6202"/>
<dbReference type="Proteomes" id="UP000013085">
    <property type="component" value="Unassembled WGS sequence"/>
</dbReference>
<dbReference type="HOGENOM" id="CLU_1683498_0_0_9"/>
<evidence type="ECO:0000313" key="3">
    <source>
        <dbReference type="Proteomes" id="UP000013085"/>
    </source>
</evidence>
<gene>
    <name evidence="2" type="ORF">HMPREF1090_05789</name>
</gene>
<dbReference type="RefSeq" id="WP_002587195.1">
    <property type="nucleotide sequence ID" value="NZ_KB851005.1"/>
</dbReference>
<proteinExistence type="predicted"/>
<reference evidence="2 3" key="1">
    <citation type="submission" date="2013-01" db="EMBL/GenBank/DDBJ databases">
        <title>The Genome Sequence of Clostridium clostridioforme 90A8.</title>
        <authorList>
            <consortium name="The Broad Institute Genome Sequencing Platform"/>
            <person name="Earl A."/>
            <person name="Ward D."/>
            <person name="Feldgarden M."/>
            <person name="Gevers D."/>
            <person name="Courvalin P."/>
            <person name="Lambert T."/>
            <person name="Walker B."/>
            <person name="Young S.K."/>
            <person name="Zeng Q."/>
            <person name="Gargeya S."/>
            <person name="Fitzgerald M."/>
            <person name="Haas B."/>
            <person name="Abouelleil A."/>
            <person name="Alvarado L."/>
            <person name="Arachchi H.M."/>
            <person name="Berlin A.M."/>
            <person name="Chapman S.B."/>
            <person name="Dewar J."/>
            <person name="Goldberg J."/>
            <person name="Griggs A."/>
            <person name="Gujja S."/>
            <person name="Hansen M."/>
            <person name="Howarth C."/>
            <person name="Imamovic A."/>
            <person name="Larimer J."/>
            <person name="McCowan C."/>
            <person name="Murphy C."/>
            <person name="Neiman D."/>
            <person name="Pearson M."/>
            <person name="Priest M."/>
            <person name="Roberts A."/>
            <person name="Saif S."/>
            <person name="Shea T."/>
            <person name="Sisk P."/>
            <person name="Sykes S."/>
            <person name="Wortman J."/>
            <person name="Nusbaum C."/>
            <person name="Birren B."/>
        </authorList>
    </citation>
    <scope>NUCLEOTIDE SEQUENCE [LARGE SCALE GENOMIC DNA]</scope>
    <source>
        <strain evidence="2 3">90A8</strain>
    </source>
</reference>
<dbReference type="GeneID" id="57962248"/>
<feature type="coiled-coil region" evidence="1">
    <location>
        <begin position="35"/>
        <end position="62"/>
    </location>
</feature>
<protein>
    <submittedName>
        <fullName evidence="2">Uncharacterized protein</fullName>
    </submittedName>
</protein>
<comment type="caution">
    <text evidence="2">The sequence shown here is derived from an EMBL/GenBank/DDBJ whole genome shotgun (WGS) entry which is preliminary data.</text>
</comment>